<dbReference type="InterPro" id="IPR013011">
    <property type="entry name" value="PTS_EIIB_2"/>
</dbReference>
<dbReference type="CDD" id="cd05563">
    <property type="entry name" value="PTS_IIB_ascorbate"/>
    <property type="match status" value="1"/>
</dbReference>
<dbReference type="EMBL" id="CP142433">
    <property type="protein sequence ID" value="XBC45580.1"/>
    <property type="molecule type" value="Genomic_DNA"/>
</dbReference>
<keyword evidence="3" id="KW-0813">Transport</keyword>
<dbReference type="RefSeq" id="WP_347300043.1">
    <property type="nucleotide sequence ID" value="NZ_CP142433.1"/>
</dbReference>
<dbReference type="GO" id="GO:0009401">
    <property type="term" value="P:phosphoenolpyruvate-dependent sugar phosphotransferase system"/>
    <property type="evidence" value="ECO:0007669"/>
    <property type="project" value="InterPro"/>
</dbReference>
<accession>A0AB74TRN2</accession>
<dbReference type="InterPro" id="IPR003501">
    <property type="entry name" value="PTS_EIIB_2/3"/>
</dbReference>
<feature type="domain" description="PTS EIIB type-2" evidence="2">
    <location>
        <begin position="2"/>
        <end position="91"/>
    </location>
</feature>
<dbReference type="KEGG" id="dst:VUQ06_05775"/>
<evidence type="ECO:0000259" key="2">
    <source>
        <dbReference type="PROSITE" id="PS51099"/>
    </source>
</evidence>
<dbReference type="PROSITE" id="PS51099">
    <property type="entry name" value="PTS_EIIB_TYPE_2"/>
    <property type="match status" value="1"/>
</dbReference>
<keyword evidence="1 3" id="KW-0808">Transferase</keyword>
<gene>
    <name evidence="4" type="ORF">VUQ06_05775</name>
    <name evidence="3" type="ORF">VUQ08_06900</name>
</gene>
<evidence type="ECO:0000313" key="3">
    <source>
        <dbReference type="EMBL" id="XBC45580.1"/>
    </source>
</evidence>
<proteinExistence type="predicted"/>
<dbReference type="Gene3D" id="3.40.50.2300">
    <property type="match status" value="1"/>
</dbReference>
<evidence type="ECO:0000313" key="4">
    <source>
        <dbReference type="EMBL" id="XBC49015.1"/>
    </source>
</evidence>
<organism evidence="3">
    <name type="scientific">Dolosigranulum savutiense</name>
    <dbReference type="NCBI Taxonomy" id="3110288"/>
    <lineage>
        <taxon>Bacteria</taxon>
        <taxon>Bacillati</taxon>
        <taxon>Bacillota</taxon>
        <taxon>Bacilli</taxon>
        <taxon>Lactobacillales</taxon>
        <taxon>Carnobacteriaceae</taxon>
        <taxon>Dolosigranulum</taxon>
    </lineage>
</organism>
<name>A0AB74TRN2_9LACT</name>
<dbReference type="Pfam" id="PF02302">
    <property type="entry name" value="PTS_IIB"/>
    <property type="match status" value="1"/>
</dbReference>
<dbReference type="InterPro" id="IPR036095">
    <property type="entry name" value="PTS_EIIB-like_sf"/>
</dbReference>
<reference evidence="3" key="1">
    <citation type="submission" date="2023-12" db="EMBL/GenBank/DDBJ databases">
        <title>Dolosigranulum savutii sp. nov. isolated from human upper respiratory samples collected in Botswana.</title>
        <authorList>
            <person name="Kelly M.S."/>
        </authorList>
    </citation>
    <scope>NUCLEOTIDE SEQUENCE</scope>
    <source>
        <strain evidence="4">MSK294</strain>
        <strain evidence="3">MSK433</strain>
    </source>
</reference>
<protein>
    <submittedName>
        <fullName evidence="3">PTS sugar transporter subunit IIB</fullName>
        <ecNumber evidence="3">2.7.1.-</ecNumber>
    </submittedName>
</protein>
<dbReference type="GO" id="GO:0008982">
    <property type="term" value="F:protein-N(PI)-phosphohistidine-sugar phosphotransferase activity"/>
    <property type="evidence" value="ECO:0007669"/>
    <property type="project" value="InterPro"/>
</dbReference>
<dbReference type="AlphaFoldDB" id="A0AB74TRN2"/>
<evidence type="ECO:0000256" key="1">
    <source>
        <dbReference type="ARBA" id="ARBA00022679"/>
    </source>
</evidence>
<dbReference type="EC" id="2.7.1.-" evidence="3"/>
<dbReference type="EMBL" id="CP142435">
    <property type="protein sequence ID" value="XBC49015.1"/>
    <property type="molecule type" value="Genomic_DNA"/>
</dbReference>
<keyword evidence="3" id="KW-0762">Sugar transport</keyword>
<sequence>MLKVVTVCGMGVGTSLIMKMTVEKALERIDVKANVEHWDMGTVESQSADLIVTTRDFEKNFKDREDVVFLDNPVDEESAEEKLRIYFEERE</sequence>
<dbReference type="SUPFAM" id="SSF52794">
    <property type="entry name" value="PTS system IIB component-like"/>
    <property type="match status" value="1"/>
</dbReference>